<feature type="signal peptide" evidence="1">
    <location>
        <begin position="1"/>
        <end position="23"/>
    </location>
</feature>
<keyword evidence="3" id="KW-1185">Reference proteome</keyword>
<evidence type="ECO:0000256" key="1">
    <source>
        <dbReference type="SAM" id="SignalP"/>
    </source>
</evidence>
<name>A0A409WTX9_9AGAR</name>
<feature type="chain" id="PRO_5019543629" evidence="1">
    <location>
        <begin position="24"/>
        <end position="585"/>
    </location>
</feature>
<accession>A0A409WTX9</accession>
<evidence type="ECO:0000313" key="2">
    <source>
        <dbReference type="EMBL" id="PPQ81952.1"/>
    </source>
</evidence>
<dbReference type="AlphaFoldDB" id="A0A409WTX9"/>
<dbReference type="InParanoid" id="A0A409WTX9"/>
<gene>
    <name evidence="2" type="ORF">CVT24_009051</name>
</gene>
<proteinExistence type="predicted"/>
<dbReference type="EMBL" id="NHTK01005218">
    <property type="protein sequence ID" value="PPQ81952.1"/>
    <property type="molecule type" value="Genomic_DNA"/>
</dbReference>
<keyword evidence="1" id="KW-0732">Signal</keyword>
<reference evidence="2 3" key="1">
    <citation type="journal article" date="2018" name="Evol. Lett.">
        <title>Horizontal gene cluster transfer increased hallucinogenic mushroom diversity.</title>
        <authorList>
            <person name="Reynolds H.T."/>
            <person name="Vijayakumar V."/>
            <person name="Gluck-Thaler E."/>
            <person name="Korotkin H.B."/>
            <person name="Matheny P.B."/>
            <person name="Slot J.C."/>
        </authorList>
    </citation>
    <scope>NUCLEOTIDE SEQUENCE [LARGE SCALE GENOMIC DNA]</scope>
    <source>
        <strain evidence="2 3">2629</strain>
    </source>
</reference>
<comment type="caution">
    <text evidence="2">The sequence shown here is derived from an EMBL/GenBank/DDBJ whole genome shotgun (WGS) entry which is preliminary data.</text>
</comment>
<protein>
    <submittedName>
        <fullName evidence="2">Uncharacterized protein</fullName>
    </submittedName>
</protein>
<sequence>MLMLQAAFLTLCQLMLVLRTGAAVVTLYNVDIAPTPTPTQDLGLMIYGTTKYSAINPGQTPDVTRYAVEEVRTQAVFIDPTATVTIISVPTTLSYTIEQGALIHRGSIPSNLHFTAPNNGPEVNLAGYSQDCTFDTDKKEGVCELVQQRLLPFTFTADNGGLTTTTSTRADTLTYSGTLKPVATITTGSASARLRDFSAIFLAFMVAQASCAAVTLYYVEAPGPTPAPSNWVEPLKVEGTTIYSALNPGASDLTKYEVKEIHTRVVYQLDSETITLASKPSTKTFTIEQGVSVHRGTYVGDKSWNTVLPNGVPLQFGDSSLDCKFDAEKNEGVCALEAIQVNPSRTFTIGTTYTGSLLPLATVSTTSSGIKMWNVNGVLLAATGILTVLLAWRIDTCFSCHFAGLGRPSCAAVTLYQVSATMFMDNPLKLEGTAIYSAIGPSQSDVTKYQVQDIYTRVAFEDASTTYTITSQPFTRTYTIEQGATVHRGTLPAYPQLDTVLPNGVRIGFPELRLDCKLDADKKEGVCAQDAVVAAPTSTFTVQGTYTGPLIPLATISSSAQSFKFAGFKHLLLTALSPVLLFVAF</sequence>
<dbReference type="Proteomes" id="UP000284842">
    <property type="component" value="Unassembled WGS sequence"/>
</dbReference>
<evidence type="ECO:0000313" key="3">
    <source>
        <dbReference type="Proteomes" id="UP000284842"/>
    </source>
</evidence>
<organism evidence="2 3">
    <name type="scientific">Panaeolus cyanescens</name>
    <dbReference type="NCBI Taxonomy" id="181874"/>
    <lineage>
        <taxon>Eukaryota</taxon>
        <taxon>Fungi</taxon>
        <taxon>Dikarya</taxon>
        <taxon>Basidiomycota</taxon>
        <taxon>Agaricomycotina</taxon>
        <taxon>Agaricomycetes</taxon>
        <taxon>Agaricomycetidae</taxon>
        <taxon>Agaricales</taxon>
        <taxon>Agaricineae</taxon>
        <taxon>Galeropsidaceae</taxon>
        <taxon>Panaeolus</taxon>
    </lineage>
</organism>